<dbReference type="Proteomes" id="UP000663848">
    <property type="component" value="Unassembled WGS sequence"/>
</dbReference>
<evidence type="ECO:0000313" key="1">
    <source>
        <dbReference type="EMBL" id="CAF3510703.1"/>
    </source>
</evidence>
<protein>
    <submittedName>
        <fullName evidence="1">Uncharacterized protein</fullName>
    </submittedName>
</protein>
<gene>
    <name evidence="1" type="ORF">GRG538_LOCUS18170</name>
    <name evidence="2" type="ORF">QYT958_LOCUS12250</name>
</gene>
<evidence type="ECO:0000313" key="3">
    <source>
        <dbReference type="Proteomes" id="UP000663872"/>
    </source>
</evidence>
<organism evidence="1 3">
    <name type="scientific">Rotaria socialis</name>
    <dbReference type="NCBI Taxonomy" id="392032"/>
    <lineage>
        <taxon>Eukaryota</taxon>
        <taxon>Metazoa</taxon>
        <taxon>Spiralia</taxon>
        <taxon>Gnathifera</taxon>
        <taxon>Rotifera</taxon>
        <taxon>Eurotatoria</taxon>
        <taxon>Bdelloidea</taxon>
        <taxon>Philodinida</taxon>
        <taxon>Philodinidae</taxon>
        <taxon>Rotaria</taxon>
    </lineage>
</organism>
<name>A0A818HLS0_9BILA</name>
<proteinExistence type="predicted"/>
<evidence type="ECO:0000313" key="2">
    <source>
        <dbReference type="EMBL" id="CAF4611508.1"/>
    </source>
</evidence>
<dbReference type="EMBL" id="CAJNYT010002973">
    <property type="protein sequence ID" value="CAF3510703.1"/>
    <property type="molecule type" value="Genomic_DNA"/>
</dbReference>
<dbReference type="AlphaFoldDB" id="A0A818HLS0"/>
<reference evidence="1" key="1">
    <citation type="submission" date="2021-02" db="EMBL/GenBank/DDBJ databases">
        <authorList>
            <person name="Nowell W R."/>
        </authorList>
    </citation>
    <scope>NUCLEOTIDE SEQUENCE</scope>
</reference>
<dbReference type="Proteomes" id="UP000663872">
    <property type="component" value="Unassembled WGS sequence"/>
</dbReference>
<dbReference type="EMBL" id="CAJOBR010001475">
    <property type="protein sequence ID" value="CAF4611508.1"/>
    <property type="molecule type" value="Genomic_DNA"/>
</dbReference>
<sequence length="325" mass="36837">MANIADDETCQMASGVPNNDTMDLDGFIDYCPPNADREIEVEYAPMVSRTISVAYHTNEITADSCLIERFFSCCSDSDDFQEQPVAESEPEFLVGDENNLKTYRLHLATVPGDMVNRFTLEESQQTHKKLIDFVVDFLKSIKISCQLLDNISFSHTDKWGIELYGCLLVTCTRKMIHGLAALFGTVLRQDALGVFTDFTSDNDLPHNVFLIMRSDYLCMPTNEAVDVGKFVLTDFPDLTAQRDITGKHLELHDYCNEYSIVKENIANILNKGSLNIGPYQVQKSEQKSFLMEQSDYSQAIENADLKPFELIIQICQLHTNSYRNN</sequence>
<comment type="caution">
    <text evidence="1">The sequence shown here is derived from an EMBL/GenBank/DDBJ whole genome shotgun (WGS) entry which is preliminary data.</text>
</comment>
<accession>A0A818HLS0</accession>